<dbReference type="Gene3D" id="3.40.50.300">
    <property type="entry name" value="P-loop containing nucleotide triphosphate hydrolases"/>
    <property type="match status" value="2"/>
</dbReference>
<evidence type="ECO:0000256" key="3">
    <source>
        <dbReference type="ARBA" id="ARBA00013368"/>
    </source>
</evidence>
<evidence type="ECO:0000256" key="2">
    <source>
        <dbReference type="ARBA" id="ARBA00011322"/>
    </source>
</evidence>
<organism evidence="6 7">
    <name type="scientific">Bacillus thuringiensis</name>
    <dbReference type="NCBI Taxonomy" id="1428"/>
    <lineage>
        <taxon>Bacteria</taxon>
        <taxon>Bacillati</taxon>
        <taxon>Bacillota</taxon>
        <taxon>Bacilli</taxon>
        <taxon>Bacillales</taxon>
        <taxon>Bacillaceae</taxon>
        <taxon>Bacillus</taxon>
        <taxon>Bacillus cereus group</taxon>
    </lineage>
</organism>
<comment type="similarity">
    <text evidence="1">Belongs to the SMC family. SbcC subfamily.</text>
</comment>
<dbReference type="EMBL" id="LXLI01000028">
    <property type="protein sequence ID" value="OFC91234.1"/>
    <property type="molecule type" value="Genomic_DNA"/>
</dbReference>
<evidence type="ECO:0000256" key="4">
    <source>
        <dbReference type="SAM" id="Coils"/>
    </source>
</evidence>
<feature type="coiled-coil region" evidence="4">
    <location>
        <begin position="431"/>
        <end position="486"/>
    </location>
</feature>
<dbReference type="RefSeq" id="WP_070184205.1">
    <property type="nucleotide sequence ID" value="NZ_LXLI01000028.1"/>
</dbReference>
<dbReference type="SUPFAM" id="SSF52540">
    <property type="entry name" value="P-loop containing nucleoside triphosphate hydrolases"/>
    <property type="match status" value="1"/>
</dbReference>
<evidence type="ECO:0000313" key="7">
    <source>
        <dbReference type="Proteomes" id="UP000175994"/>
    </source>
</evidence>
<dbReference type="Pfam" id="PF13476">
    <property type="entry name" value="AAA_23"/>
    <property type="match status" value="1"/>
</dbReference>
<dbReference type="AlphaFoldDB" id="A0A9X5RRL5"/>
<feature type="domain" description="Rad50/SbcC-type AAA" evidence="5">
    <location>
        <begin position="5"/>
        <end position="254"/>
    </location>
</feature>
<proteinExistence type="inferred from homology"/>
<dbReference type="PANTHER" id="PTHR32114:SF2">
    <property type="entry name" value="ABC TRANSPORTER ABCH.3"/>
    <property type="match status" value="1"/>
</dbReference>
<evidence type="ECO:0000259" key="5">
    <source>
        <dbReference type="Pfam" id="PF13476"/>
    </source>
</evidence>
<reference evidence="6 7" key="1">
    <citation type="submission" date="2016-04" db="EMBL/GenBank/DDBJ databases">
        <title>Bacillus thuringiensis and Bacillus weihenstephanensis as novel biocontrol agents of wilt causing Verticillium species.</title>
        <authorList>
            <person name="Hollensteiner J."/>
            <person name="Wemheuer F."/>
            <person name="Harting R."/>
            <person name="Kolarzyk A."/>
            <person name="Diaz-Valerio S."/>
            <person name="Poehlein A."/>
            <person name="Brzuszkiewicz E."/>
            <person name="Nesemann K."/>
            <person name="Braus-Stromeyer S."/>
            <person name="Braus G."/>
            <person name="Daniel R."/>
            <person name="Liesegang H."/>
        </authorList>
    </citation>
    <scope>NUCLEOTIDE SEQUENCE [LARGE SCALE GENOMIC DNA]</scope>
    <source>
        <strain evidence="6 7">GOE4</strain>
    </source>
</reference>
<dbReference type="InterPro" id="IPR017599">
    <property type="entry name" value="DNA_S_DndD"/>
</dbReference>
<name>A0A9X5RRL5_BACTU</name>
<accession>A0A9X5RRL5</accession>
<dbReference type="InterPro" id="IPR038729">
    <property type="entry name" value="Rad50/SbcC_AAA"/>
</dbReference>
<gene>
    <name evidence="6" type="ORF">BTGOE4_37340</name>
</gene>
<comment type="caution">
    <text evidence="6">The sequence shown here is derived from an EMBL/GenBank/DDBJ whole genome shotgun (WGS) entry which is preliminary data.</text>
</comment>
<evidence type="ECO:0000256" key="1">
    <source>
        <dbReference type="ARBA" id="ARBA00006930"/>
    </source>
</evidence>
<evidence type="ECO:0000313" key="6">
    <source>
        <dbReference type="EMBL" id="OFC91234.1"/>
    </source>
</evidence>
<keyword evidence="4" id="KW-0175">Coiled coil</keyword>
<dbReference type="Proteomes" id="UP000175994">
    <property type="component" value="Unassembled WGS sequence"/>
</dbReference>
<protein>
    <recommendedName>
        <fullName evidence="3">Nuclease SbcCD subunit C</fullName>
    </recommendedName>
</protein>
<comment type="subunit">
    <text evidence="2">Heterodimer of SbcC and SbcD.</text>
</comment>
<feature type="coiled-coil region" evidence="4">
    <location>
        <begin position="208"/>
        <end position="256"/>
    </location>
</feature>
<dbReference type="InterPro" id="IPR027417">
    <property type="entry name" value="P-loop_NTPase"/>
</dbReference>
<dbReference type="PANTHER" id="PTHR32114">
    <property type="entry name" value="ABC TRANSPORTER ABCH.3"/>
    <property type="match status" value="1"/>
</dbReference>
<dbReference type="NCBIfam" id="TIGR03185">
    <property type="entry name" value="DNA_S_dndD"/>
    <property type="match status" value="1"/>
</dbReference>
<sequence length="667" mass="78626">MKFNKLTLSNIGAYYGNNEFILTTSPPHQNVVLFGGKNGAGKTTLLNAIKFGLFGPLMLGYRTENEDYKKKILSFLNRKAISNKESFYQIKLDFTKIENYEKSNYEMIRRWELKNSNLKEQLQIIKNKQYLNEQDKDIFLSKLREEMPPHVIDLCFFDGEDISRIVLEDRLAEYIEHSSKVLFNLDLFEHLEKDLSQLVNQEFKDSNSAEVNNQLLELNVSLQQQQNKKDFIYSNVKQIENEIEKTKANIEQARSDFEIYGGLFQKERDRYNLRINEIEHIRKKNTEEIKLFIATLLPFYLNRHLLSKVQQQMEYEQANETYEHVNHMLEKVNLKSVSEGLKPYIGTEEKNNLDITKVVIAELMKQIKPNTKKIIHRASFKQRSEVENMMSQIKNVDIQTYLSLFKENQSLLAESKKLRDQLAINDKNNDFNNILDSIENYSNQLEKLKQQKDKKVEEIIELTKQIEKIESEIKQKRKQINDHQKYNNVYNISNKLITISEQFRALQRQKKLQQVQYEATTMMNKLLRKKEYLSTIKIDSNSFHVTLYNKNGAELSKDTLSAGERQILLISIIWAMLKTSGRRLPLVFDTLLGRLDQAHKESLLTHFIPVCSEQVIILSTDSEIDFKHYAMIQTNLANQYTIEYNILEEKVDIQNNYFEFNVQETYK</sequence>